<gene>
    <name evidence="1" type="ORF">GOP47_0016966</name>
</gene>
<comment type="caution">
    <text evidence="1">The sequence shown here is derived from an EMBL/GenBank/DDBJ whole genome shotgun (WGS) entry which is preliminary data.</text>
</comment>
<protein>
    <submittedName>
        <fullName evidence="1">Uncharacterized protein</fullName>
    </submittedName>
</protein>
<reference evidence="1" key="1">
    <citation type="submission" date="2021-01" db="EMBL/GenBank/DDBJ databases">
        <title>Adiantum capillus-veneris genome.</title>
        <authorList>
            <person name="Fang Y."/>
            <person name="Liao Q."/>
        </authorList>
    </citation>
    <scope>NUCLEOTIDE SEQUENCE</scope>
    <source>
        <strain evidence="1">H3</strain>
        <tissue evidence="1">Leaf</tissue>
    </source>
</reference>
<sequence>MECGMDDEMHSGYTSPNCDSSLDEFEGTSMVDFLKGKIGEEISNERLKPDHEPNILYGEQVEGVEVTNNIYGAPYSLLSKEDDPIVLEGIHRELDTTLGNHKDFVSIHKEDHGETKEDSLDELGYNTWQSQRLCIYT</sequence>
<proteinExistence type="predicted"/>
<dbReference type="AlphaFoldDB" id="A0A9D4ZDH4"/>
<name>A0A9D4ZDH4_ADICA</name>
<accession>A0A9D4ZDH4</accession>
<evidence type="ECO:0000313" key="1">
    <source>
        <dbReference type="EMBL" id="KAI5068621.1"/>
    </source>
</evidence>
<evidence type="ECO:0000313" key="2">
    <source>
        <dbReference type="Proteomes" id="UP000886520"/>
    </source>
</evidence>
<organism evidence="1 2">
    <name type="scientific">Adiantum capillus-veneris</name>
    <name type="common">Maidenhair fern</name>
    <dbReference type="NCBI Taxonomy" id="13818"/>
    <lineage>
        <taxon>Eukaryota</taxon>
        <taxon>Viridiplantae</taxon>
        <taxon>Streptophyta</taxon>
        <taxon>Embryophyta</taxon>
        <taxon>Tracheophyta</taxon>
        <taxon>Polypodiopsida</taxon>
        <taxon>Polypodiidae</taxon>
        <taxon>Polypodiales</taxon>
        <taxon>Pteridineae</taxon>
        <taxon>Pteridaceae</taxon>
        <taxon>Vittarioideae</taxon>
        <taxon>Adiantum</taxon>
    </lineage>
</organism>
<dbReference type="EMBL" id="JABFUD020000016">
    <property type="protein sequence ID" value="KAI5068621.1"/>
    <property type="molecule type" value="Genomic_DNA"/>
</dbReference>
<keyword evidence="2" id="KW-1185">Reference proteome</keyword>
<dbReference type="Proteomes" id="UP000886520">
    <property type="component" value="Chromosome 16"/>
</dbReference>